<name>A0ABQ7I8I6_9HELO</name>
<proteinExistence type="predicted"/>
<dbReference type="RefSeq" id="XP_038805528.1">
    <property type="nucleotide sequence ID" value="XM_038958168.1"/>
</dbReference>
<keyword evidence="1" id="KW-0175">Coiled coil</keyword>
<feature type="coiled-coil region" evidence="1">
    <location>
        <begin position="13"/>
        <end position="40"/>
    </location>
</feature>
<evidence type="ECO:0000313" key="3">
    <source>
        <dbReference type="EMBL" id="KAF7916825.1"/>
    </source>
</evidence>
<organism evidence="3 4">
    <name type="scientific">Botrytis deweyae</name>
    <dbReference type="NCBI Taxonomy" id="2478750"/>
    <lineage>
        <taxon>Eukaryota</taxon>
        <taxon>Fungi</taxon>
        <taxon>Dikarya</taxon>
        <taxon>Ascomycota</taxon>
        <taxon>Pezizomycotina</taxon>
        <taxon>Leotiomycetes</taxon>
        <taxon>Helotiales</taxon>
        <taxon>Sclerotiniaceae</taxon>
        <taxon>Botrytis</taxon>
    </lineage>
</organism>
<accession>A0ABQ7I8I6</accession>
<keyword evidence="4" id="KW-1185">Reference proteome</keyword>
<protein>
    <submittedName>
        <fullName evidence="3">Uncharacterized protein</fullName>
    </submittedName>
</protein>
<dbReference type="Proteomes" id="UP000783213">
    <property type="component" value="Unassembled WGS sequence"/>
</dbReference>
<evidence type="ECO:0000256" key="2">
    <source>
        <dbReference type="SAM" id="MobiDB-lite"/>
    </source>
</evidence>
<evidence type="ECO:0000256" key="1">
    <source>
        <dbReference type="SAM" id="Coils"/>
    </source>
</evidence>
<comment type="caution">
    <text evidence="3">The sequence shown here is derived from an EMBL/GenBank/DDBJ whole genome shotgun (WGS) entry which is preliminary data.</text>
</comment>
<feature type="region of interest" description="Disordered" evidence="2">
    <location>
        <begin position="133"/>
        <end position="189"/>
    </location>
</feature>
<evidence type="ECO:0000313" key="4">
    <source>
        <dbReference type="Proteomes" id="UP000783213"/>
    </source>
</evidence>
<dbReference type="EMBL" id="RCSX01000037">
    <property type="protein sequence ID" value="KAF7916825.1"/>
    <property type="molecule type" value="Genomic_DNA"/>
</dbReference>
<reference evidence="3 4" key="1">
    <citation type="journal article" date="2020" name="Genome Biol. Evol.">
        <title>Comparative genomics of Sclerotiniaceae.</title>
        <authorList>
            <person name="Valero Jimenez C.A."/>
            <person name="Steentjes M."/>
            <person name="Scholten O.E."/>
            <person name="Van Kan J.A.L."/>
        </authorList>
    </citation>
    <scope>NUCLEOTIDE SEQUENCE [LARGE SCALE GENOMIC DNA]</scope>
    <source>
        <strain evidence="3 4">B1</strain>
    </source>
</reference>
<dbReference type="GeneID" id="62237318"/>
<sequence>MFILANPVVIFLFLIEEQKIEREAEKMEEKENAMTAAAETTVIRPGSVLSPSEGSVGGEDDQGIGGRSGVILGAGGGAIHQNLVSRPKHSTLRSAVEQQMFAAREAGRAARRKECVGLIKKVRNLRIAEHAASGGNIDDEEEDDGEEDDEIFESLFAGGDWGDDDEEKDGGGSGGGGLGGMFDAQAMMV</sequence>
<gene>
    <name evidence="3" type="ORF">EAE98_010547</name>
</gene>
<feature type="compositionally biased region" description="Gly residues" evidence="2">
    <location>
        <begin position="171"/>
        <end position="180"/>
    </location>
</feature>
<feature type="compositionally biased region" description="Acidic residues" evidence="2">
    <location>
        <begin position="137"/>
        <end position="152"/>
    </location>
</feature>